<dbReference type="InterPro" id="IPR002347">
    <property type="entry name" value="SDR_fam"/>
</dbReference>
<feature type="non-terminal residue" evidence="2">
    <location>
        <position position="1"/>
    </location>
</feature>
<dbReference type="CDD" id="cd05233">
    <property type="entry name" value="SDR_c"/>
    <property type="match status" value="1"/>
</dbReference>
<dbReference type="PRINTS" id="PR00080">
    <property type="entry name" value="SDRFAMILY"/>
</dbReference>
<proteinExistence type="inferred from homology"/>
<dbReference type="InterPro" id="IPR036291">
    <property type="entry name" value="NAD(P)-bd_dom_sf"/>
</dbReference>
<dbReference type="Pfam" id="PF13561">
    <property type="entry name" value="adh_short_C2"/>
    <property type="match status" value="1"/>
</dbReference>
<accession>A0A382Z605</accession>
<comment type="similarity">
    <text evidence="1">Belongs to the short-chain dehydrogenases/reductases (SDR) family.</text>
</comment>
<sequence length="222" mass="23499">IQEAPKQGKFHDQDVTTPTAEECAILGAKSFFCETDTASEADMSSLIEQAVETYGGLDILVSNAGIHIPGTSQELSVPEWDLVMGINLRGIFLGTKFAIPHLVKSEAGRIINTASVHAFHGGAGPAYAPAKAAIVNLTKDTACEVGVHGVTVNAICPGYIETPIQDYLTEEDIQGCKDKTPLPRLGVPKDIGRACVFLASDDAEWITGVALPVDGGWLAPIW</sequence>
<organism evidence="2">
    <name type="scientific">marine metagenome</name>
    <dbReference type="NCBI Taxonomy" id="408172"/>
    <lineage>
        <taxon>unclassified sequences</taxon>
        <taxon>metagenomes</taxon>
        <taxon>ecological metagenomes</taxon>
    </lineage>
</organism>
<dbReference type="PRINTS" id="PR00081">
    <property type="entry name" value="GDHRDH"/>
</dbReference>
<gene>
    <name evidence="2" type="ORF">METZ01_LOCUS443785</name>
</gene>
<name>A0A382Z605_9ZZZZ</name>
<evidence type="ECO:0000256" key="1">
    <source>
        <dbReference type="ARBA" id="ARBA00006484"/>
    </source>
</evidence>
<dbReference type="AlphaFoldDB" id="A0A382Z605"/>
<protein>
    <submittedName>
        <fullName evidence="2">Uncharacterized protein</fullName>
    </submittedName>
</protein>
<dbReference type="SUPFAM" id="SSF51735">
    <property type="entry name" value="NAD(P)-binding Rossmann-fold domains"/>
    <property type="match status" value="1"/>
</dbReference>
<dbReference type="Gene3D" id="3.40.50.720">
    <property type="entry name" value="NAD(P)-binding Rossmann-like Domain"/>
    <property type="match status" value="1"/>
</dbReference>
<dbReference type="PANTHER" id="PTHR42760">
    <property type="entry name" value="SHORT-CHAIN DEHYDROGENASES/REDUCTASES FAMILY MEMBER"/>
    <property type="match status" value="1"/>
</dbReference>
<reference evidence="2" key="1">
    <citation type="submission" date="2018-05" db="EMBL/GenBank/DDBJ databases">
        <authorList>
            <person name="Lanie J.A."/>
            <person name="Ng W.-L."/>
            <person name="Kazmierczak K.M."/>
            <person name="Andrzejewski T.M."/>
            <person name="Davidsen T.M."/>
            <person name="Wayne K.J."/>
            <person name="Tettelin H."/>
            <person name="Glass J.I."/>
            <person name="Rusch D."/>
            <person name="Podicherti R."/>
            <person name="Tsui H.-C.T."/>
            <person name="Winkler M.E."/>
        </authorList>
    </citation>
    <scope>NUCLEOTIDE SEQUENCE</scope>
</reference>
<evidence type="ECO:0000313" key="2">
    <source>
        <dbReference type="EMBL" id="SVD90931.1"/>
    </source>
</evidence>
<dbReference type="FunFam" id="3.40.50.720:FF:000084">
    <property type="entry name" value="Short-chain dehydrogenase reductase"/>
    <property type="match status" value="1"/>
</dbReference>
<dbReference type="PANTHER" id="PTHR42760:SF124">
    <property type="entry name" value="SHORT-CHAIN DEHYDROGENASE_REDUCTASE"/>
    <property type="match status" value="1"/>
</dbReference>
<dbReference type="EMBL" id="UINC01181302">
    <property type="protein sequence ID" value="SVD90931.1"/>
    <property type="molecule type" value="Genomic_DNA"/>
</dbReference>
<dbReference type="GO" id="GO:0016616">
    <property type="term" value="F:oxidoreductase activity, acting on the CH-OH group of donors, NAD or NADP as acceptor"/>
    <property type="evidence" value="ECO:0007669"/>
    <property type="project" value="TreeGrafter"/>
</dbReference>